<feature type="compositionally biased region" description="Polar residues" evidence="1">
    <location>
        <begin position="43"/>
        <end position="62"/>
    </location>
</feature>
<feature type="region of interest" description="Disordered" evidence="1">
    <location>
        <begin position="1"/>
        <end position="119"/>
    </location>
</feature>
<feature type="non-terminal residue" evidence="2">
    <location>
        <position position="1"/>
    </location>
</feature>
<evidence type="ECO:0000313" key="2">
    <source>
        <dbReference type="EMBL" id="CEK96839.1"/>
    </source>
</evidence>
<organism evidence="2">
    <name type="scientific">Arion vulgaris</name>
    <dbReference type="NCBI Taxonomy" id="1028688"/>
    <lineage>
        <taxon>Eukaryota</taxon>
        <taxon>Metazoa</taxon>
        <taxon>Spiralia</taxon>
        <taxon>Lophotrochozoa</taxon>
        <taxon>Mollusca</taxon>
        <taxon>Gastropoda</taxon>
        <taxon>Heterobranchia</taxon>
        <taxon>Euthyneura</taxon>
        <taxon>Panpulmonata</taxon>
        <taxon>Eupulmonata</taxon>
        <taxon>Stylommatophora</taxon>
        <taxon>Helicina</taxon>
        <taxon>Arionoidea</taxon>
        <taxon>Arionidae</taxon>
        <taxon>Arion</taxon>
    </lineage>
</organism>
<evidence type="ECO:0000256" key="1">
    <source>
        <dbReference type="SAM" id="MobiDB-lite"/>
    </source>
</evidence>
<name>A0A0B7BUF3_9EUPU</name>
<accession>A0A0B7BUF3</accession>
<feature type="compositionally biased region" description="Polar residues" evidence="1">
    <location>
        <begin position="1"/>
        <end position="15"/>
    </location>
</feature>
<feature type="non-terminal residue" evidence="2">
    <location>
        <position position="119"/>
    </location>
</feature>
<dbReference type="EMBL" id="HACG01049974">
    <property type="protein sequence ID" value="CEK96839.1"/>
    <property type="molecule type" value="Transcribed_RNA"/>
</dbReference>
<feature type="compositionally biased region" description="Basic and acidic residues" evidence="1">
    <location>
        <begin position="102"/>
        <end position="112"/>
    </location>
</feature>
<reference evidence="2" key="1">
    <citation type="submission" date="2014-12" db="EMBL/GenBank/DDBJ databases">
        <title>Insight into the proteome of Arion vulgaris.</title>
        <authorList>
            <person name="Aradska J."/>
            <person name="Bulat T."/>
            <person name="Smidak R."/>
            <person name="Sarate P."/>
            <person name="Gangsoo J."/>
            <person name="Sialana F."/>
            <person name="Bilban M."/>
            <person name="Lubec G."/>
        </authorList>
    </citation>
    <scope>NUCLEOTIDE SEQUENCE</scope>
    <source>
        <tissue evidence="2">Skin</tissue>
    </source>
</reference>
<gene>
    <name evidence="2" type="primary">ORF213667</name>
</gene>
<dbReference type="AlphaFoldDB" id="A0A0B7BUF3"/>
<sequence>SKSGSFINAHSSSFSKGHEPQSGLTKNMLYPPGSDSIPRSGLDSFSSMPHLPNNPSLQSGQHQPYPLSQLHPETAGPFLESDQRTPSHVHKSMGVIRPPIHQSDERAWREGYHPSSKQT</sequence>
<protein>
    <submittedName>
        <fullName evidence="2">Uncharacterized protein</fullName>
    </submittedName>
</protein>
<proteinExistence type="predicted"/>